<organism evidence="1 2">
    <name type="scientific">Violaceomyces palustris</name>
    <dbReference type="NCBI Taxonomy" id="1673888"/>
    <lineage>
        <taxon>Eukaryota</taxon>
        <taxon>Fungi</taxon>
        <taxon>Dikarya</taxon>
        <taxon>Basidiomycota</taxon>
        <taxon>Ustilaginomycotina</taxon>
        <taxon>Ustilaginomycetes</taxon>
        <taxon>Violaceomycetales</taxon>
        <taxon>Violaceomycetaceae</taxon>
        <taxon>Violaceomyces</taxon>
    </lineage>
</organism>
<sequence length="370" mass="39389">MESPDQQHNETYATTASFLLRLLVDDKHVCLVAVAKPIPEPTDLPSPFSIKPLASLPSSLGGSPSAAAASPSPSPSPLSSSPSSLSDASESLFSAPRGQDHAPSTFTGATTVSLGPEHSPSFSSEHYDGPRSELAGPTEVAPPSVVKVMAAPPPRGRTNPHTETVVGVASASLNVIRPGNDDFFGTLDEDSETETSLHPDTDADGSHTPRPEQPRSRSSTRTGNKVAKEAHILTLSILPSERSQGLGARLLDALLQECQVRSKSVGRRLIAPSSSSSPTTSTSSPAASKVGEEKGKKHGESGEVVQTLRTYLEVHPSNRRAIELYRSRGFQRPDGERGFRKGFYRGDIRIPVQERLKAGGMDAWVMERFS</sequence>
<dbReference type="EMBL" id="KZ819996">
    <property type="protein sequence ID" value="PWN49874.1"/>
    <property type="molecule type" value="Genomic_DNA"/>
</dbReference>
<protein>
    <submittedName>
        <fullName evidence="1">Uncharacterized protein</fullName>
    </submittedName>
</protein>
<proteinExistence type="predicted"/>
<dbReference type="Proteomes" id="UP000245626">
    <property type="component" value="Unassembled WGS sequence"/>
</dbReference>
<gene>
    <name evidence="1" type="ORF">IE53DRAFT_369395</name>
</gene>
<name>A0ACD0NVL7_9BASI</name>
<evidence type="ECO:0000313" key="1">
    <source>
        <dbReference type="EMBL" id="PWN49874.1"/>
    </source>
</evidence>
<keyword evidence="2" id="KW-1185">Reference proteome</keyword>
<accession>A0ACD0NVL7</accession>
<evidence type="ECO:0000313" key="2">
    <source>
        <dbReference type="Proteomes" id="UP000245626"/>
    </source>
</evidence>
<reference evidence="1 2" key="1">
    <citation type="journal article" date="2018" name="Mol. Biol. Evol.">
        <title>Broad Genomic Sampling Reveals a Smut Pathogenic Ancestry of the Fungal Clade Ustilaginomycotina.</title>
        <authorList>
            <person name="Kijpornyongpan T."/>
            <person name="Mondo S.J."/>
            <person name="Barry K."/>
            <person name="Sandor L."/>
            <person name="Lee J."/>
            <person name="Lipzen A."/>
            <person name="Pangilinan J."/>
            <person name="LaButti K."/>
            <person name="Hainaut M."/>
            <person name="Henrissat B."/>
            <person name="Grigoriev I.V."/>
            <person name="Spatafora J.W."/>
            <person name="Aime M.C."/>
        </authorList>
    </citation>
    <scope>NUCLEOTIDE SEQUENCE [LARGE SCALE GENOMIC DNA]</scope>
    <source>
        <strain evidence="1 2">SA 807</strain>
    </source>
</reference>